<dbReference type="Gene3D" id="3.40.50.300">
    <property type="entry name" value="P-loop containing nucleotide triphosphate hydrolases"/>
    <property type="match status" value="1"/>
</dbReference>
<evidence type="ECO:0000256" key="1">
    <source>
        <dbReference type="SAM" id="Coils"/>
    </source>
</evidence>
<dbReference type="InterPro" id="IPR027417">
    <property type="entry name" value="P-loop_NTPase"/>
</dbReference>
<dbReference type="InterPro" id="IPR045063">
    <property type="entry name" value="Dynamin_N"/>
</dbReference>
<proteinExistence type="predicted"/>
<dbReference type="Pfam" id="PF00350">
    <property type="entry name" value="Dynamin_N"/>
    <property type="match status" value="1"/>
</dbReference>
<reference evidence="3 4" key="1">
    <citation type="submission" date="2021-06" db="EMBL/GenBank/DDBJ databases">
        <title>Leclercia pneumoniae sp. nov.</title>
        <authorList>
            <person name="Hoenemann M."/>
            <person name="Viehweger A."/>
            <person name="Dietze N."/>
        </authorList>
    </citation>
    <scope>NUCLEOTIDE SEQUENCE [LARGE SCALE GENOMIC DNA]</scope>
    <source>
        <strain evidence="4">49125</strain>
    </source>
</reference>
<dbReference type="SUPFAM" id="SSF52540">
    <property type="entry name" value="P-loop containing nucleoside triphosphate hydrolases"/>
    <property type="match status" value="1"/>
</dbReference>
<sequence>MSNEMLREDLLTSFETLEMQFASSLEQAKELDKAFAAHYSQFHSNLAGLLADAQEKLPETSPLSQSLAGFINGLKEIDSGWKAKLDNQNKGLSFRKNFEDSLLVYVYGKVKSGKSSLGNYMAWGHTNPTPAQQAGNTTLKYDSHVNTDAENGDAHNEAALQGKFRVDATEATSSIQSFRLPGLTWVDSPGLHSVRSQNGELAKAHADHADLILYTMKSDAPGRASDLNEIRQLLGKEKEIMLLLTGSDKKQHGWDEVNEVPVDICVMKPAQDRQMQQDFVKRELEAEGVDTGRVQVLSLSARYAELHGNDPAAIADSGMGQLFTRLKQISQEEGVRMKRAVPMTNFKNFLSGCLVEVEKYQALTASLATMIATVDQDVKKQITPAVRLAQSELRQTIQASFNELAASRDDEAGLNSALLAAQKRWDSRMATLTGDALEAILNKAMKAFKSAVVTTWTSSSLTLPAFSVEKVTEQIPEGYTKSTRSRNGGLGALIGGGIGMLLGPAGAAIGATLGAGLGSMTGDSAQQTTRTIEMVVGDNLSEVRNRILSLYLDGIENEITTQVGTLLSTLLNEMEKDCSQLNHEVEQFKRAIGRLKQQAEQQLTSEGNA</sequence>
<evidence type="ECO:0000259" key="2">
    <source>
        <dbReference type="Pfam" id="PF00350"/>
    </source>
</evidence>
<dbReference type="Proteomes" id="UP000683497">
    <property type="component" value="Chromosome"/>
</dbReference>
<protein>
    <submittedName>
        <fullName evidence="3">Dynamin family protein</fullName>
    </submittedName>
</protein>
<name>A0ABX8JXZ7_9ENTR</name>
<evidence type="ECO:0000313" key="3">
    <source>
        <dbReference type="EMBL" id="QWW79501.1"/>
    </source>
</evidence>
<gene>
    <name evidence="3" type="ORF">KQ929_20185</name>
</gene>
<feature type="coiled-coil region" evidence="1">
    <location>
        <begin position="571"/>
        <end position="598"/>
    </location>
</feature>
<dbReference type="RefSeq" id="WP_207292716.1">
    <property type="nucleotide sequence ID" value="NZ_CP071383.1"/>
</dbReference>
<keyword evidence="4" id="KW-1185">Reference proteome</keyword>
<organism evidence="3 4">
    <name type="scientific">Leclercia pneumoniae</name>
    <dbReference type="NCBI Taxonomy" id="2815358"/>
    <lineage>
        <taxon>Bacteria</taxon>
        <taxon>Pseudomonadati</taxon>
        <taxon>Pseudomonadota</taxon>
        <taxon>Gammaproteobacteria</taxon>
        <taxon>Enterobacterales</taxon>
        <taxon>Enterobacteriaceae</taxon>
        <taxon>Leclercia</taxon>
    </lineage>
</organism>
<accession>A0ABX8JXZ7</accession>
<dbReference type="EMBL" id="CP076838">
    <property type="protein sequence ID" value="QWW79501.1"/>
    <property type="molecule type" value="Genomic_DNA"/>
</dbReference>
<evidence type="ECO:0000313" key="4">
    <source>
        <dbReference type="Proteomes" id="UP000683497"/>
    </source>
</evidence>
<keyword evidence="1" id="KW-0175">Coiled coil</keyword>
<feature type="domain" description="Dynamin N-terminal" evidence="2">
    <location>
        <begin position="154"/>
        <end position="242"/>
    </location>
</feature>